<dbReference type="EMBL" id="LUCM01000859">
    <property type="protein sequence ID" value="KAA0199886.1"/>
    <property type="molecule type" value="Genomic_DNA"/>
</dbReference>
<protein>
    <submittedName>
        <fullName evidence="1">Uncharacterized protein</fullName>
    </submittedName>
</protein>
<accession>A0A8E0S2E1</accession>
<proteinExistence type="predicted"/>
<comment type="caution">
    <text evidence="1">The sequence shown here is derived from an EMBL/GenBank/DDBJ whole genome shotgun (WGS) entry which is preliminary data.</text>
</comment>
<name>A0A8E0S2E1_9TREM</name>
<keyword evidence="2" id="KW-1185">Reference proteome</keyword>
<evidence type="ECO:0000313" key="2">
    <source>
        <dbReference type="Proteomes" id="UP000728185"/>
    </source>
</evidence>
<organism evidence="1 2">
    <name type="scientific">Fasciolopsis buskii</name>
    <dbReference type="NCBI Taxonomy" id="27845"/>
    <lineage>
        <taxon>Eukaryota</taxon>
        <taxon>Metazoa</taxon>
        <taxon>Spiralia</taxon>
        <taxon>Lophotrochozoa</taxon>
        <taxon>Platyhelminthes</taxon>
        <taxon>Trematoda</taxon>
        <taxon>Digenea</taxon>
        <taxon>Plagiorchiida</taxon>
        <taxon>Echinostomata</taxon>
        <taxon>Echinostomatoidea</taxon>
        <taxon>Fasciolidae</taxon>
        <taxon>Fasciolopsis</taxon>
    </lineage>
</organism>
<sequence length="118" mass="13452">MEATSLLNEEVLFELAVELREQWEDVVRNGLLATEKKQGNDNGCLPIEQVQICRNMAPREPIIQAFHALARWRWFCWYVCCSERKAIATLLAACKKAGVRIGDKLNELNVLTSSIDFV</sequence>
<dbReference type="OrthoDB" id="6235638at2759"/>
<evidence type="ECO:0000313" key="1">
    <source>
        <dbReference type="EMBL" id="KAA0199886.1"/>
    </source>
</evidence>
<reference evidence="1" key="1">
    <citation type="submission" date="2019-05" db="EMBL/GenBank/DDBJ databases">
        <title>Annotation for the trematode Fasciolopsis buski.</title>
        <authorList>
            <person name="Choi Y.-J."/>
        </authorList>
    </citation>
    <scope>NUCLEOTIDE SEQUENCE</scope>
    <source>
        <strain evidence="1">HT</strain>
        <tissue evidence="1">Whole worm</tissue>
    </source>
</reference>
<dbReference type="AlphaFoldDB" id="A0A8E0S2E1"/>
<gene>
    <name evidence="1" type="ORF">FBUS_03516</name>
</gene>
<dbReference type="Proteomes" id="UP000728185">
    <property type="component" value="Unassembled WGS sequence"/>
</dbReference>